<dbReference type="PANTHER" id="PTHR30487:SF0">
    <property type="entry name" value="PREPILIN LEADER PEPTIDASE_N-METHYLTRANSFERASE-RELATED"/>
    <property type="match status" value="1"/>
</dbReference>
<comment type="similarity">
    <text evidence="2 8">Belongs to the peptidase A24 family.</text>
</comment>
<keyword evidence="9" id="KW-0489">Methyltransferase</keyword>
<dbReference type="EC" id="3.4.23.43" evidence="9"/>
<dbReference type="InterPro" id="IPR000045">
    <property type="entry name" value="Prepilin_IV_endopep_pep"/>
</dbReference>
<dbReference type="InterPro" id="IPR014032">
    <property type="entry name" value="Peptidase_A24A_bac"/>
</dbReference>
<comment type="caution">
    <text evidence="13">The sequence shown here is derived from an EMBL/GenBank/DDBJ whole genome shotgun (WGS) entry which is preliminary data.</text>
</comment>
<keyword evidence="6 10" id="KW-1133">Transmembrane helix</keyword>
<evidence type="ECO:0000259" key="12">
    <source>
        <dbReference type="Pfam" id="PF06750"/>
    </source>
</evidence>
<dbReference type="InterPro" id="IPR010627">
    <property type="entry name" value="Prepilin_pept_A24_N"/>
</dbReference>
<reference evidence="13 14" key="1">
    <citation type="submission" date="2020-03" db="EMBL/GenBank/DDBJ databases">
        <title>Metabolic flexibility allows generalist bacteria to become dominant in a frequently disturbed ecosystem.</title>
        <authorList>
            <person name="Chen Y.-J."/>
            <person name="Leung P.M."/>
            <person name="Bay S.K."/>
            <person name="Hugenholtz P."/>
            <person name="Kessler A.J."/>
            <person name="Shelley G."/>
            <person name="Waite D.W."/>
            <person name="Cook P.L."/>
            <person name="Greening C."/>
        </authorList>
    </citation>
    <scope>NUCLEOTIDE SEQUENCE [LARGE SCALE GENOMIC DNA]</scope>
    <source>
        <strain evidence="13">SS_bin_28</strain>
    </source>
</reference>
<evidence type="ECO:0000256" key="3">
    <source>
        <dbReference type="ARBA" id="ARBA00022475"/>
    </source>
</evidence>
<accession>A0A7Y2E563</accession>
<comment type="catalytic activity">
    <reaction evidence="9">
        <text>Typically cleaves a -Gly-|-Phe- bond to release an N-terminal, basic peptide of 5-8 residues from type IV prepilin, and then N-methylates the new N-terminal amino group, the methyl donor being S-adenosyl-L-methionine.</text>
        <dbReference type="EC" id="3.4.23.43"/>
    </reaction>
</comment>
<dbReference type="GO" id="GO:0032259">
    <property type="term" value="P:methylation"/>
    <property type="evidence" value="ECO:0007669"/>
    <property type="project" value="UniProtKB-KW"/>
</dbReference>
<keyword evidence="7 10" id="KW-0472">Membrane</keyword>
<dbReference type="Gene3D" id="1.20.120.1220">
    <property type="match status" value="1"/>
</dbReference>
<dbReference type="EMBL" id="JABDJR010000048">
    <property type="protein sequence ID" value="NNF05386.1"/>
    <property type="molecule type" value="Genomic_DNA"/>
</dbReference>
<evidence type="ECO:0000256" key="7">
    <source>
        <dbReference type="ARBA" id="ARBA00023136"/>
    </source>
</evidence>
<keyword evidence="9" id="KW-0378">Hydrolase</keyword>
<sequence length="224" mass="24165">MIQTMPQWFAIISSAAFGACLGSFLNVCIYRIPRKLSVVFPPSQCPGCDTRIAPYDNVPLFGWLWLRGKCRTCKTRISPRYPIVELLTGVLFAFLAWHYGLTWELLPAMYFGPVMLMITLIDFDAYIIPDVITLSGVPLGIAASFLTPITLMDSIVGAAVGFVVLYAIGWGYLKSTGTDGMGGGDIKFAAMLGAFLGWQGVLLTIFAAAAFGSIAGVLVMAVRG</sequence>
<dbReference type="PANTHER" id="PTHR30487">
    <property type="entry name" value="TYPE 4 PREPILIN-LIKE PROTEINS LEADER PEPTIDE-PROCESSING ENZYME"/>
    <property type="match status" value="1"/>
</dbReference>
<evidence type="ECO:0000313" key="14">
    <source>
        <dbReference type="Proteomes" id="UP000547674"/>
    </source>
</evidence>
<dbReference type="PRINTS" id="PR00864">
    <property type="entry name" value="PREPILNPTASE"/>
</dbReference>
<feature type="transmembrane region" description="Helical" evidence="10">
    <location>
        <begin position="81"/>
        <end position="99"/>
    </location>
</feature>
<feature type="domain" description="Prepilin type IV endopeptidase peptidase" evidence="11">
    <location>
        <begin position="111"/>
        <end position="216"/>
    </location>
</feature>
<dbReference type="InterPro" id="IPR050882">
    <property type="entry name" value="Prepilin_peptidase/N-MTase"/>
</dbReference>
<dbReference type="EC" id="2.1.1.-" evidence="9"/>
<dbReference type="GO" id="GO:0005886">
    <property type="term" value="C:plasma membrane"/>
    <property type="evidence" value="ECO:0007669"/>
    <property type="project" value="UniProtKB-SubCell"/>
</dbReference>
<keyword evidence="9" id="KW-0645">Protease</keyword>
<feature type="transmembrane region" description="Helical" evidence="10">
    <location>
        <begin position="6"/>
        <end position="29"/>
    </location>
</feature>
<evidence type="ECO:0000256" key="10">
    <source>
        <dbReference type="SAM" id="Phobius"/>
    </source>
</evidence>
<dbReference type="Proteomes" id="UP000547674">
    <property type="component" value="Unassembled WGS sequence"/>
</dbReference>
<keyword evidence="5 9" id="KW-0812">Transmembrane</keyword>
<dbReference type="GO" id="GO:0004190">
    <property type="term" value="F:aspartic-type endopeptidase activity"/>
    <property type="evidence" value="ECO:0007669"/>
    <property type="project" value="UniProtKB-EC"/>
</dbReference>
<keyword evidence="9" id="KW-0808">Transferase</keyword>
<comment type="subcellular location">
    <subcellularLocation>
        <location evidence="1">Cell inner membrane</location>
        <topology evidence="1">Multi-pass membrane protein</topology>
    </subcellularLocation>
    <subcellularLocation>
        <location evidence="9">Cell membrane</location>
        <topology evidence="9">Multi-pass membrane protein</topology>
    </subcellularLocation>
</comment>
<evidence type="ECO:0000256" key="2">
    <source>
        <dbReference type="ARBA" id="ARBA00005801"/>
    </source>
</evidence>
<evidence type="ECO:0000256" key="9">
    <source>
        <dbReference type="RuleBase" id="RU003794"/>
    </source>
</evidence>
<gene>
    <name evidence="13" type="ORF">HKN21_01365</name>
</gene>
<feature type="non-terminal residue" evidence="13">
    <location>
        <position position="224"/>
    </location>
</feature>
<dbReference type="AlphaFoldDB" id="A0A7Y2E563"/>
<dbReference type="GO" id="GO:0008168">
    <property type="term" value="F:methyltransferase activity"/>
    <property type="evidence" value="ECO:0007669"/>
    <property type="project" value="UniProtKB-KW"/>
</dbReference>
<dbReference type="Pfam" id="PF01478">
    <property type="entry name" value="Peptidase_A24"/>
    <property type="match status" value="1"/>
</dbReference>
<evidence type="ECO:0000256" key="6">
    <source>
        <dbReference type="ARBA" id="ARBA00022989"/>
    </source>
</evidence>
<feature type="domain" description="Prepilin peptidase A24 N-terminal" evidence="12">
    <location>
        <begin position="17"/>
        <end position="99"/>
    </location>
</feature>
<name>A0A7Y2E563_UNCEI</name>
<evidence type="ECO:0000256" key="5">
    <source>
        <dbReference type="ARBA" id="ARBA00022692"/>
    </source>
</evidence>
<keyword evidence="3" id="KW-1003">Cell membrane</keyword>
<dbReference type="GO" id="GO:0006465">
    <property type="term" value="P:signal peptide processing"/>
    <property type="evidence" value="ECO:0007669"/>
    <property type="project" value="TreeGrafter"/>
</dbReference>
<evidence type="ECO:0000256" key="8">
    <source>
        <dbReference type="RuleBase" id="RU003793"/>
    </source>
</evidence>
<feature type="transmembrane region" description="Helical" evidence="10">
    <location>
        <begin position="139"/>
        <end position="168"/>
    </location>
</feature>
<keyword evidence="4" id="KW-0997">Cell inner membrane</keyword>
<evidence type="ECO:0000256" key="1">
    <source>
        <dbReference type="ARBA" id="ARBA00004429"/>
    </source>
</evidence>
<organism evidence="13 14">
    <name type="scientific">Eiseniibacteriota bacterium</name>
    <dbReference type="NCBI Taxonomy" id="2212470"/>
    <lineage>
        <taxon>Bacteria</taxon>
        <taxon>Candidatus Eiseniibacteriota</taxon>
    </lineage>
</organism>
<feature type="transmembrane region" description="Helical" evidence="10">
    <location>
        <begin position="188"/>
        <end position="221"/>
    </location>
</feature>
<evidence type="ECO:0000259" key="11">
    <source>
        <dbReference type="Pfam" id="PF01478"/>
    </source>
</evidence>
<evidence type="ECO:0000256" key="4">
    <source>
        <dbReference type="ARBA" id="ARBA00022519"/>
    </source>
</evidence>
<keyword evidence="9" id="KW-0511">Multifunctional enzyme</keyword>
<comment type="function">
    <text evidence="9">Plays an essential role in type IV pili and type II pseudopili formation by proteolytically removing the leader sequence from substrate proteins and subsequently monomethylating the alpha-amino group of the newly exposed N-terminal phenylalanine.</text>
</comment>
<proteinExistence type="inferred from homology"/>
<dbReference type="Pfam" id="PF06750">
    <property type="entry name" value="A24_N_bact"/>
    <property type="match status" value="1"/>
</dbReference>
<protein>
    <recommendedName>
        <fullName evidence="9">Prepilin leader peptidase/N-methyltransferase</fullName>
        <ecNumber evidence="9">2.1.1.-</ecNumber>
        <ecNumber evidence="9">3.4.23.43</ecNumber>
    </recommendedName>
</protein>
<evidence type="ECO:0000313" key="13">
    <source>
        <dbReference type="EMBL" id="NNF05386.1"/>
    </source>
</evidence>